<reference evidence="1 2" key="1">
    <citation type="submission" date="2015-12" db="EMBL/GenBank/DDBJ databases">
        <authorList>
            <person name="Shamseldin A."/>
            <person name="Moawad H."/>
            <person name="Abd El-Rahim W.M."/>
            <person name="Sadowsky M.J."/>
        </authorList>
    </citation>
    <scope>NUCLEOTIDE SEQUENCE [LARGE SCALE GENOMIC DNA]</scope>
    <source>
        <strain evidence="1 2">JC234</strain>
    </source>
</reference>
<dbReference type="EMBL" id="LQZT01000006">
    <property type="protein sequence ID" value="OCW58514.1"/>
    <property type="molecule type" value="Genomic_DNA"/>
</dbReference>
<name>A0A1C1YY72_9HYPH</name>
<evidence type="ECO:0000313" key="1">
    <source>
        <dbReference type="EMBL" id="OCW58514.1"/>
    </source>
</evidence>
<gene>
    <name evidence="1" type="ORF">AWJ14_18650</name>
</gene>
<proteinExistence type="predicted"/>
<dbReference type="RefSeq" id="WP_066176516.1">
    <property type="nucleotide sequence ID" value="NZ_LQZT01000006.1"/>
</dbReference>
<sequence>MTTLITRLYETPERASAVAAALAAHEFRDKHYDVIAAPQSEEGPTVGALDAIHQALSKAGVIPRSAAVYAPLILEGNALVVVRAPMGTAFDVEAIVDSFESLDAGVRDEVHLPAEAGLPPKVYRQRATSLLPRDAMILSGRKFLPAITSRDTSPWSGLVTSGPWAGLVTGNTTPFSSTLGLPTLTKTNA</sequence>
<dbReference type="OrthoDB" id="8113737at2"/>
<dbReference type="AlphaFoldDB" id="A0A1C1YY72"/>
<keyword evidence="2" id="KW-1185">Reference proteome</keyword>
<protein>
    <submittedName>
        <fullName evidence="1">Uncharacterized protein</fullName>
    </submittedName>
</protein>
<dbReference type="Proteomes" id="UP000094795">
    <property type="component" value="Unassembled WGS sequence"/>
</dbReference>
<accession>A0A1C1YY72</accession>
<comment type="caution">
    <text evidence="1">The sequence shown here is derived from an EMBL/GenBank/DDBJ whole genome shotgun (WGS) entry which is preliminary data.</text>
</comment>
<evidence type="ECO:0000313" key="2">
    <source>
        <dbReference type="Proteomes" id="UP000094795"/>
    </source>
</evidence>
<organism evidence="1 2">
    <name type="scientific">Hoeflea olei</name>
    <dbReference type="NCBI Taxonomy" id="1480615"/>
    <lineage>
        <taxon>Bacteria</taxon>
        <taxon>Pseudomonadati</taxon>
        <taxon>Pseudomonadota</taxon>
        <taxon>Alphaproteobacteria</taxon>
        <taxon>Hyphomicrobiales</taxon>
        <taxon>Rhizobiaceae</taxon>
        <taxon>Hoeflea</taxon>
    </lineage>
</organism>